<keyword evidence="2" id="KW-1185">Reference proteome</keyword>
<dbReference type="Proteomes" id="UP000694563">
    <property type="component" value="Chromosome 15"/>
</dbReference>
<proteinExistence type="predicted"/>
<name>A0A8C3UMZ7_CATUS</name>
<organism evidence="1 2">
    <name type="scientific">Catharus ustulatus</name>
    <name type="common">Russet-backed thrush</name>
    <name type="synonym">Hylocichla ustulatus</name>
    <dbReference type="NCBI Taxonomy" id="91951"/>
    <lineage>
        <taxon>Eukaryota</taxon>
        <taxon>Metazoa</taxon>
        <taxon>Chordata</taxon>
        <taxon>Craniata</taxon>
        <taxon>Vertebrata</taxon>
        <taxon>Euteleostomi</taxon>
        <taxon>Archelosauria</taxon>
        <taxon>Archosauria</taxon>
        <taxon>Dinosauria</taxon>
        <taxon>Saurischia</taxon>
        <taxon>Theropoda</taxon>
        <taxon>Coelurosauria</taxon>
        <taxon>Aves</taxon>
        <taxon>Neognathae</taxon>
        <taxon>Neoaves</taxon>
        <taxon>Telluraves</taxon>
        <taxon>Australaves</taxon>
        <taxon>Passeriformes</taxon>
        <taxon>Turdidae</taxon>
        <taxon>Catharus</taxon>
    </lineage>
</organism>
<evidence type="ECO:0000313" key="2">
    <source>
        <dbReference type="Proteomes" id="UP000694563"/>
    </source>
</evidence>
<reference evidence="1" key="2">
    <citation type="submission" date="2025-08" db="UniProtKB">
        <authorList>
            <consortium name="Ensembl"/>
        </authorList>
    </citation>
    <scope>IDENTIFICATION</scope>
</reference>
<reference evidence="1" key="3">
    <citation type="submission" date="2025-09" db="UniProtKB">
        <authorList>
            <consortium name="Ensembl"/>
        </authorList>
    </citation>
    <scope>IDENTIFICATION</scope>
</reference>
<sequence length="117" mass="12376">MQGPGSPGSPWLPLGPFLPGAPIFPGFPFNPLGPRGPALPRSPVFPFGPGLPGFPVLPWGPGRKMILSVFLITFEGKSCSSRGKGVRALQQGFHFRGSCCGVRIPMKSHRGLDICPV</sequence>
<dbReference type="AlphaFoldDB" id="A0A8C3UMZ7"/>
<dbReference type="Ensembl" id="ENSCUST00005016299.1">
    <property type="protein sequence ID" value="ENSCUSP00005015699.1"/>
    <property type="gene ID" value="ENSCUSG00005010088.1"/>
</dbReference>
<accession>A0A8C3UMZ7</accession>
<reference evidence="1" key="1">
    <citation type="submission" date="2020-10" db="EMBL/GenBank/DDBJ databases">
        <title>Catharus ustulatus (Swainson's thrush) genome, bCatUst1, primary haplotype v2.</title>
        <authorList>
            <person name="Delmore K."/>
            <person name="Vafadar M."/>
            <person name="Formenti G."/>
            <person name="Chow W."/>
            <person name="Pelan S."/>
            <person name="Howe K."/>
            <person name="Rhie A."/>
            <person name="Mountcastle J."/>
            <person name="Haase B."/>
            <person name="Fedrigo O."/>
            <person name="Jarvis E.D."/>
        </authorList>
    </citation>
    <scope>NUCLEOTIDE SEQUENCE [LARGE SCALE GENOMIC DNA]</scope>
</reference>
<protein>
    <submittedName>
        <fullName evidence="1">Uncharacterized protein</fullName>
    </submittedName>
</protein>
<evidence type="ECO:0000313" key="1">
    <source>
        <dbReference type="Ensembl" id="ENSCUSP00005015699.1"/>
    </source>
</evidence>